<evidence type="ECO:0000313" key="3">
    <source>
        <dbReference type="EMBL" id="PPQ68858.1"/>
    </source>
</evidence>
<feature type="transmembrane region" description="Helical" evidence="2">
    <location>
        <begin position="124"/>
        <end position="148"/>
    </location>
</feature>
<keyword evidence="2" id="KW-0472">Membrane</keyword>
<feature type="transmembrane region" description="Helical" evidence="2">
    <location>
        <begin position="77"/>
        <end position="104"/>
    </location>
</feature>
<keyword evidence="4" id="KW-1185">Reference proteome</keyword>
<gene>
    <name evidence="3" type="ORF">CVT26_001692</name>
</gene>
<dbReference type="AlphaFoldDB" id="A0A409VRI1"/>
<keyword evidence="2" id="KW-0812">Transmembrane</keyword>
<dbReference type="EMBL" id="NHYE01005586">
    <property type="protein sequence ID" value="PPQ68858.1"/>
    <property type="molecule type" value="Genomic_DNA"/>
</dbReference>
<comment type="caution">
    <text evidence="3">The sequence shown here is derived from an EMBL/GenBank/DDBJ whole genome shotgun (WGS) entry which is preliminary data.</text>
</comment>
<dbReference type="Proteomes" id="UP000284706">
    <property type="component" value="Unassembled WGS sequence"/>
</dbReference>
<accession>A0A409VRI1</accession>
<feature type="transmembrane region" description="Helical" evidence="2">
    <location>
        <begin position="46"/>
        <end position="65"/>
    </location>
</feature>
<evidence type="ECO:0000256" key="2">
    <source>
        <dbReference type="SAM" id="Phobius"/>
    </source>
</evidence>
<reference evidence="3 4" key="1">
    <citation type="journal article" date="2018" name="Evol. Lett.">
        <title>Horizontal gene cluster transfer increased hallucinogenic mushroom diversity.</title>
        <authorList>
            <person name="Reynolds H.T."/>
            <person name="Vijayakumar V."/>
            <person name="Gluck-Thaler E."/>
            <person name="Korotkin H.B."/>
            <person name="Matheny P.B."/>
            <person name="Slot J.C."/>
        </authorList>
    </citation>
    <scope>NUCLEOTIDE SEQUENCE [LARGE SCALE GENOMIC DNA]</scope>
    <source>
        <strain evidence="3 4">SRW20</strain>
    </source>
</reference>
<organism evidence="3 4">
    <name type="scientific">Gymnopilus dilepis</name>
    <dbReference type="NCBI Taxonomy" id="231916"/>
    <lineage>
        <taxon>Eukaryota</taxon>
        <taxon>Fungi</taxon>
        <taxon>Dikarya</taxon>
        <taxon>Basidiomycota</taxon>
        <taxon>Agaricomycotina</taxon>
        <taxon>Agaricomycetes</taxon>
        <taxon>Agaricomycetidae</taxon>
        <taxon>Agaricales</taxon>
        <taxon>Agaricineae</taxon>
        <taxon>Hymenogastraceae</taxon>
        <taxon>Gymnopilus</taxon>
    </lineage>
</organism>
<keyword evidence="2" id="KW-1133">Transmembrane helix</keyword>
<evidence type="ECO:0000256" key="1">
    <source>
        <dbReference type="SAM" id="MobiDB-lite"/>
    </source>
</evidence>
<dbReference type="OrthoDB" id="2638860at2759"/>
<name>A0A409VRI1_9AGAR</name>
<feature type="transmembrane region" description="Helical" evidence="2">
    <location>
        <begin position="160"/>
        <end position="184"/>
    </location>
</feature>
<feature type="region of interest" description="Disordered" evidence="1">
    <location>
        <begin position="287"/>
        <end position="306"/>
    </location>
</feature>
<sequence>MPATLGIRGPDLNGADPTGPVNPNDDLVHYFHVAALVTIFYDHCDIGLKFVGTGSMVIIIITQLIMQLRIKALYGKIISTLITVFWVMEVIAVLGLGIASLAAIDVHPVFVEAARMCNPTYLPRFAFLFWVPVIVFETFLFILALGIARRNYKEIGNWRGASLLYIVLRDNFFFFICAFAIYVLTATTWLTANPRYFTVPGAFSGSLTSIMGCRLIINLCEAYHHPRDSQETGSPPRSIWAATTKNIQFLKPPSKSAASGLPRWSNWGRSHRTADLVPIDNPSPRLASMPNVKYGNGSGSTGEDSDIYEMRVVASMPEKAKRLGGDDDESKQGCGT</sequence>
<dbReference type="InParanoid" id="A0A409VRI1"/>
<protein>
    <submittedName>
        <fullName evidence="3">Uncharacterized protein</fullName>
    </submittedName>
</protein>
<proteinExistence type="predicted"/>
<evidence type="ECO:0000313" key="4">
    <source>
        <dbReference type="Proteomes" id="UP000284706"/>
    </source>
</evidence>
<feature type="transmembrane region" description="Helical" evidence="2">
    <location>
        <begin position="196"/>
        <end position="217"/>
    </location>
</feature>